<dbReference type="VEuPathDB" id="VectorBase:GPPI030644"/>
<feature type="transmembrane region" description="Helical" evidence="1">
    <location>
        <begin position="163"/>
        <end position="182"/>
    </location>
</feature>
<accession>A0A1B0BHW2</accession>
<dbReference type="AlphaFoldDB" id="A0A1B0BHW2"/>
<sequence length="190" mass="21433">MAFNSNPPLEKNIIGVSYRLTCIIIALVLLCANLTLIISFPFRHLLIKCNSSSTGIESFIVQYGDIKFAISGLILGVLNCAFDIVLLIGAITVIFCNEFVFHGHVFLISIIRVFSVNGDGSYFDFYTSFLFNVQLLYSYLKYQDEQMKTVQTFAKQSVMKRKFSGYSMSALTIYFLSILIYSPSLIRSDT</sequence>
<feature type="transmembrane region" description="Helical" evidence="1">
    <location>
        <begin position="20"/>
        <end position="40"/>
    </location>
</feature>
<name>A0A1B0BHW2_9MUSC</name>
<keyword evidence="1" id="KW-1133">Transmembrane helix</keyword>
<organism evidence="2 3">
    <name type="scientific">Glossina palpalis gambiensis</name>
    <dbReference type="NCBI Taxonomy" id="67801"/>
    <lineage>
        <taxon>Eukaryota</taxon>
        <taxon>Metazoa</taxon>
        <taxon>Ecdysozoa</taxon>
        <taxon>Arthropoda</taxon>
        <taxon>Hexapoda</taxon>
        <taxon>Insecta</taxon>
        <taxon>Pterygota</taxon>
        <taxon>Neoptera</taxon>
        <taxon>Endopterygota</taxon>
        <taxon>Diptera</taxon>
        <taxon>Brachycera</taxon>
        <taxon>Muscomorpha</taxon>
        <taxon>Hippoboscoidea</taxon>
        <taxon>Glossinidae</taxon>
        <taxon>Glossina</taxon>
    </lineage>
</organism>
<dbReference type="EnsemblMetazoa" id="GPPI030644-RA">
    <property type="protein sequence ID" value="GPPI030644-PA"/>
    <property type="gene ID" value="GPPI030644"/>
</dbReference>
<keyword evidence="3" id="KW-1185">Reference proteome</keyword>
<keyword evidence="1" id="KW-0812">Transmembrane</keyword>
<dbReference type="Proteomes" id="UP000092460">
    <property type="component" value="Unassembled WGS sequence"/>
</dbReference>
<reference evidence="2" key="2">
    <citation type="submission" date="2020-05" db="UniProtKB">
        <authorList>
            <consortium name="EnsemblMetazoa"/>
        </authorList>
    </citation>
    <scope>IDENTIFICATION</scope>
    <source>
        <strain evidence="2">IAEA</strain>
    </source>
</reference>
<feature type="transmembrane region" description="Helical" evidence="1">
    <location>
        <begin position="123"/>
        <end position="142"/>
    </location>
</feature>
<reference evidence="3" key="1">
    <citation type="submission" date="2015-01" db="EMBL/GenBank/DDBJ databases">
        <authorList>
            <person name="Aksoy S."/>
            <person name="Warren W."/>
            <person name="Wilson R.K."/>
        </authorList>
    </citation>
    <scope>NUCLEOTIDE SEQUENCE [LARGE SCALE GENOMIC DNA]</scope>
    <source>
        <strain evidence="3">IAEA</strain>
    </source>
</reference>
<protein>
    <submittedName>
        <fullName evidence="2">Uncharacterized protein</fullName>
    </submittedName>
</protein>
<feature type="transmembrane region" description="Helical" evidence="1">
    <location>
        <begin position="85"/>
        <end position="111"/>
    </location>
</feature>
<dbReference type="EMBL" id="JXJN01014612">
    <property type="status" value="NOT_ANNOTATED_CDS"/>
    <property type="molecule type" value="Genomic_DNA"/>
</dbReference>
<keyword evidence="1" id="KW-0472">Membrane</keyword>
<evidence type="ECO:0000256" key="1">
    <source>
        <dbReference type="SAM" id="Phobius"/>
    </source>
</evidence>
<proteinExistence type="predicted"/>
<evidence type="ECO:0000313" key="3">
    <source>
        <dbReference type="Proteomes" id="UP000092460"/>
    </source>
</evidence>
<evidence type="ECO:0000313" key="2">
    <source>
        <dbReference type="EnsemblMetazoa" id="GPPI030644-PA"/>
    </source>
</evidence>